<dbReference type="EMBL" id="CP066786">
    <property type="protein sequence ID" value="QQM32091.1"/>
    <property type="molecule type" value="Genomic_DNA"/>
</dbReference>
<evidence type="ECO:0000313" key="7">
    <source>
        <dbReference type="Proteomes" id="UP000596083"/>
    </source>
</evidence>
<sequence length="216" mass="24452">MKQPTHSKPERGSSHDTETLILQAAEAVFSQKGYFGTTVADIVERAGVSRGAFYLYFKNRNEVFSAILATVVGEMFMLSSSRQSGTPQQRVENANRTYMEMFYRHRAFMRSVIQVATFDTEVAETLNELRGKFINRVREHIERGVESGKCHDVDPDIASFLLVIMVEFTSYSWLSFDWQPKSGDFDFDKVVQEASSIWSRAIYKAPEGDAGSGNET</sequence>
<name>A0A7T7KMR0_9HYPH</name>
<dbReference type="KEGG" id="mlut:JET14_08065"/>
<dbReference type="GO" id="GO:0003700">
    <property type="term" value="F:DNA-binding transcription factor activity"/>
    <property type="evidence" value="ECO:0007669"/>
    <property type="project" value="TreeGrafter"/>
</dbReference>
<dbReference type="PROSITE" id="PS50977">
    <property type="entry name" value="HTH_TETR_2"/>
    <property type="match status" value="1"/>
</dbReference>
<keyword evidence="3" id="KW-0804">Transcription</keyword>
<protein>
    <submittedName>
        <fullName evidence="6">TetR/AcrR family transcriptional regulator</fullName>
    </submittedName>
</protein>
<dbReference type="Gene3D" id="1.10.10.60">
    <property type="entry name" value="Homeodomain-like"/>
    <property type="match status" value="1"/>
</dbReference>
<dbReference type="AlphaFoldDB" id="A0A7T7KMR0"/>
<dbReference type="Gene3D" id="1.10.357.10">
    <property type="entry name" value="Tetracycline Repressor, domain 2"/>
    <property type="match status" value="1"/>
</dbReference>
<keyword evidence="2 4" id="KW-0238">DNA-binding</keyword>
<feature type="DNA-binding region" description="H-T-H motif" evidence="4">
    <location>
        <begin position="38"/>
        <end position="57"/>
    </location>
</feature>
<evidence type="ECO:0000259" key="5">
    <source>
        <dbReference type="PROSITE" id="PS50977"/>
    </source>
</evidence>
<organism evidence="6 7">
    <name type="scientific">Martelella lutilitoris</name>
    <dbReference type="NCBI Taxonomy" id="2583532"/>
    <lineage>
        <taxon>Bacteria</taxon>
        <taxon>Pseudomonadati</taxon>
        <taxon>Pseudomonadota</taxon>
        <taxon>Alphaproteobacteria</taxon>
        <taxon>Hyphomicrobiales</taxon>
        <taxon>Aurantimonadaceae</taxon>
        <taxon>Martelella</taxon>
    </lineage>
</organism>
<dbReference type="PRINTS" id="PR00455">
    <property type="entry name" value="HTHTETR"/>
</dbReference>
<dbReference type="InterPro" id="IPR036271">
    <property type="entry name" value="Tet_transcr_reg_TetR-rel_C_sf"/>
</dbReference>
<dbReference type="PANTHER" id="PTHR30055:SF234">
    <property type="entry name" value="HTH-TYPE TRANSCRIPTIONAL REGULATOR BETI"/>
    <property type="match status" value="1"/>
</dbReference>
<accession>A0A7T7KMR0</accession>
<dbReference type="Proteomes" id="UP000596083">
    <property type="component" value="Chromosome"/>
</dbReference>
<dbReference type="PANTHER" id="PTHR30055">
    <property type="entry name" value="HTH-TYPE TRANSCRIPTIONAL REGULATOR RUTR"/>
    <property type="match status" value="1"/>
</dbReference>
<dbReference type="InterPro" id="IPR041490">
    <property type="entry name" value="KstR2_TetR_C"/>
</dbReference>
<dbReference type="SUPFAM" id="SSF46689">
    <property type="entry name" value="Homeodomain-like"/>
    <property type="match status" value="1"/>
</dbReference>
<gene>
    <name evidence="6" type="ORF">JET14_08065</name>
</gene>
<dbReference type="RefSeq" id="WP_200337556.1">
    <property type="nucleotide sequence ID" value="NZ_CP066786.1"/>
</dbReference>
<dbReference type="InterPro" id="IPR050109">
    <property type="entry name" value="HTH-type_TetR-like_transc_reg"/>
</dbReference>
<evidence type="ECO:0000256" key="4">
    <source>
        <dbReference type="PROSITE-ProRule" id="PRU00335"/>
    </source>
</evidence>
<reference evidence="6 7" key="1">
    <citation type="submission" date="2020-12" db="EMBL/GenBank/DDBJ databases">
        <authorList>
            <person name="Zheng R.K."/>
            <person name="Sun C.M."/>
        </authorList>
    </citation>
    <scope>NUCLEOTIDE SEQUENCE [LARGE SCALE GENOMIC DNA]</scope>
    <source>
        <strain evidence="6 7">ZRK001</strain>
    </source>
</reference>
<evidence type="ECO:0000313" key="6">
    <source>
        <dbReference type="EMBL" id="QQM32091.1"/>
    </source>
</evidence>
<dbReference type="GO" id="GO:0000976">
    <property type="term" value="F:transcription cis-regulatory region binding"/>
    <property type="evidence" value="ECO:0007669"/>
    <property type="project" value="TreeGrafter"/>
</dbReference>
<evidence type="ECO:0000256" key="1">
    <source>
        <dbReference type="ARBA" id="ARBA00023015"/>
    </source>
</evidence>
<dbReference type="Pfam" id="PF00440">
    <property type="entry name" value="TetR_N"/>
    <property type="match status" value="1"/>
</dbReference>
<dbReference type="InterPro" id="IPR009057">
    <property type="entry name" value="Homeodomain-like_sf"/>
</dbReference>
<keyword evidence="1" id="KW-0805">Transcription regulation</keyword>
<feature type="domain" description="HTH tetR-type" evidence="5">
    <location>
        <begin position="15"/>
        <end position="75"/>
    </location>
</feature>
<dbReference type="Pfam" id="PF17932">
    <property type="entry name" value="TetR_C_24"/>
    <property type="match status" value="1"/>
</dbReference>
<proteinExistence type="predicted"/>
<dbReference type="SUPFAM" id="SSF48498">
    <property type="entry name" value="Tetracyclin repressor-like, C-terminal domain"/>
    <property type="match status" value="1"/>
</dbReference>
<evidence type="ECO:0000256" key="2">
    <source>
        <dbReference type="ARBA" id="ARBA00023125"/>
    </source>
</evidence>
<evidence type="ECO:0000256" key="3">
    <source>
        <dbReference type="ARBA" id="ARBA00023163"/>
    </source>
</evidence>
<dbReference type="InterPro" id="IPR001647">
    <property type="entry name" value="HTH_TetR"/>
</dbReference>